<proteinExistence type="predicted"/>
<reference evidence="1" key="1">
    <citation type="submission" date="2019-11" db="EMBL/GenBank/DDBJ databases">
        <authorList>
            <person name="Feng L."/>
        </authorList>
    </citation>
    <scope>NUCLEOTIDE SEQUENCE</scope>
    <source>
        <strain evidence="1">PclaraLFYP37</strain>
    </source>
</reference>
<protein>
    <submittedName>
        <fullName evidence="1">Uncharacterized protein</fullName>
    </submittedName>
</protein>
<organism evidence="1">
    <name type="scientific">Paraprevotella clara</name>
    <dbReference type="NCBI Taxonomy" id="454154"/>
    <lineage>
        <taxon>Bacteria</taxon>
        <taxon>Pseudomonadati</taxon>
        <taxon>Bacteroidota</taxon>
        <taxon>Bacteroidia</taxon>
        <taxon>Bacteroidales</taxon>
        <taxon>Prevotellaceae</taxon>
        <taxon>Paraprevotella</taxon>
    </lineage>
</organism>
<dbReference type="AlphaFoldDB" id="A0A6N3G8L4"/>
<sequence length="111" mass="13126">MLDCHVYQPVAYTFLFRLRRLGLFHCPYVGLKSKRTANRYFFAVRESHIPVHIRFGARITKSRKARIDILTMTLRSRADFFVGFFGNMKCFFYFCESIKASCTFCAEEDKL</sequence>
<dbReference type="EMBL" id="CACRUT010000028">
    <property type="protein sequence ID" value="VYU61118.1"/>
    <property type="molecule type" value="Genomic_DNA"/>
</dbReference>
<gene>
    <name evidence="1" type="ORF">PCLFYP37_03295</name>
</gene>
<accession>A0A6N3G8L4</accession>
<name>A0A6N3G8L4_9BACT</name>
<evidence type="ECO:0000313" key="1">
    <source>
        <dbReference type="EMBL" id="VYU61118.1"/>
    </source>
</evidence>